<evidence type="ECO:0000256" key="5">
    <source>
        <dbReference type="ARBA" id="ARBA00023027"/>
    </source>
</evidence>
<dbReference type="RefSeq" id="WP_036791554.1">
    <property type="nucleotide sequence ID" value="NZ_JQZV01000013.1"/>
</dbReference>
<feature type="domain" description="NAD(P)-binding" evidence="8">
    <location>
        <begin position="7"/>
        <end position="322"/>
    </location>
</feature>
<dbReference type="Proteomes" id="UP000030101">
    <property type="component" value="Unassembled WGS sequence"/>
</dbReference>
<comment type="catalytic activity">
    <reaction evidence="1 7">
        <text>dTDP-alpha-D-glucose = dTDP-4-dehydro-6-deoxy-alpha-D-glucose + H2O</text>
        <dbReference type="Rhea" id="RHEA:17221"/>
        <dbReference type="ChEBI" id="CHEBI:15377"/>
        <dbReference type="ChEBI" id="CHEBI:57477"/>
        <dbReference type="ChEBI" id="CHEBI:57649"/>
        <dbReference type="EC" id="4.2.1.46"/>
    </reaction>
</comment>
<dbReference type="Pfam" id="PF16363">
    <property type="entry name" value="GDP_Man_Dehyd"/>
    <property type="match status" value="1"/>
</dbReference>
<reference evidence="9 10" key="1">
    <citation type="submission" date="2014-08" db="EMBL/GenBank/DDBJ databases">
        <title>Porphyromonas canoris strain:OH2762 Genome sequencing.</title>
        <authorList>
            <person name="Wallis C."/>
            <person name="Deusch O."/>
            <person name="O'Flynn C."/>
            <person name="Davis I."/>
            <person name="Jospin G."/>
            <person name="Darling A.E."/>
            <person name="Coil D.A."/>
            <person name="Alexiev A."/>
            <person name="Horsfall A."/>
            <person name="Kirkwood N."/>
            <person name="Harris S."/>
            <person name="Eisen J.A."/>
        </authorList>
    </citation>
    <scope>NUCLEOTIDE SEQUENCE [LARGE SCALE GENOMIC DNA]</scope>
    <source>
        <strain evidence="10">COT-108 OH2762</strain>
    </source>
</reference>
<dbReference type="PANTHER" id="PTHR43000">
    <property type="entry name" value="DTDP-D-GLUCOSE 4,6-DEHYDRATASE-RELATED"/>
    <property type="match status" value="1"/>
</dbReference>
<evidence type="ECO:0000256" key="6">
    <source>
        <dbReference type="ARBA" id="ARBA00023239"/>
    </source>
</evidence>
<dbReference type="CDD" id="cd05246">
    <property type="entry name" value="dTDP_GD_SDR_e"/>
    <property type="match status" value="1"/>
</dbReference>
<evidence type="ECO:0000256" key="3">
    <source>
        <dbReference type="ARBA" id="ARBA00008178"/>
    </source>
</evidence>
<evidence type="ECO:0000256" key="4">
    <source>
        <dbReference type="ARBA" id="ARBA00011990"/>
    </source>
</evidence>
<sequence length="355" mass="39993">MDKKTILLTGGAGFIGSNFLHYMIPKYPEYHFVCLDLLTYAGNLQNIEPLLQQPNLTFVHGSIEDASLLDSLFDRYGITHVVNMAAESHVDRSIHDPLAFVRTNVLGTVTLLNAARKAWKDIKDASRLFLHVSTDEVYGSLLPSDPAFSEENRYEPHSPYSASKASSDHFVRAYADTYGLPVAISNCSNNYGPYQFPEKLIPLVINNIVEQKKIPVYGDGQQIRDWLFVVDHVKALDLILHSAKPGSTYNIGGGNEKTNIELVRLLVALVDRKLGRAEGESLGLITHVPDRLGHDTRYAIDSSKLQRELGWSASVSFEEAIAYTVEWYLEQTEWLRNITSGEYQNYIRRMYGDHI</sequence>
<dbReference type="InterPro" id="IPR036291">
    <property type="entry name" value="NAD(P)-bd_dom_sf"/>
</dbReference>
<keyword evidence="5" id="KW-0520">NAD</keyword>
<evidence type="ECO:0000313" key="9">
    <source>
        <dbReference type="EMBL" id="KGN91895.1"/>
    </source>
</evidence>
<dbReference type="NCBIfam" id="TIGR01181">
    <property type="entry name" value="dTDP_gluc_dehyt"/>
    <property type="match status" value="1"/>
</dbReference>
<evidence type="ECO:0000256" key="1">
    <source>
        <dbReference type="ARBA" id="ARBA00001539"/>
    </source>
</evidence>
<comment type="similarity">
    <text evidence="3 7">Belongs to the NAD(P)-dependent epimerase/dehydratase family. dTDP-glucose dehydratase subfamily.</text>
</comment>
<organism evidence="9 10">
    <name type="scientific">Porphyromonas canoris</name>
    <dbReference type="NCBI Taxonomy" id="36875"/>
    <lineage>
        <taxon>Bacteria</taxon>
        <taxon>Pseudomonadati</taxon>
        <taxon>Bacteroidota</taxon>
        <taxon>Bacteroidia</taxon>
        <taxon>Bacteroidales</taxon>
        <taxon>Porphyromonadaceae</taxon>
        <taxon>Porphyromonas</taxon>
    </lineage>
</organism>
<proteinExistence type="inferred from homology"/>
<keyword evidence="10" id="KW-1185">Reference proteome</keyword>
<comment type="cofactor">
    <cofactor evidence="2 7">
        <name>NAD(+)</name>
        <dbReference type="ChEBI" id="CHEBI:57540"/>
    </cofactor>
</comment>
<dbReference type="SUPFAM" id="SSF51735">
    <property type="entry name" value="NAD(P)-binding Rossmann-fold domains"/>
    <property type="match status" value="1"/>
</dbReference>
<keyword evidence="6 7" id="KW-0456">Lyase</keyword>
<dbReference type="Gene3D" id="3.90.25.10">
    <property type="entry name" value="UDP-galactose 4-epimerase, domain 1"/>
    <property type="match status" value="1"/>
</dbReference>
<evidence type="ECO:0000256" key="2">
    <source>
        <dbReference type="ARBA" id="ARBA00001911"/>
    </source>
</evidence>
<evidence type="ECO:0000259" key="8">
    <source>
        <dbReference type="Pfam" id="PF16363"/>
    </source>
</evidence>
<accession>A0ABR4XLQ1</accession>
<dbReference type="InterPro" id="IPR016040">
    <property type="entry name" value="NAD(P)-bd_dom"/>
</dbReference>
<evidence type="ECO:0000256" key="7">
    <source>
        <dbReference type="RuleBase" id="RU004473"/>
    </source>
</evidence>
<evidence type="ECO:0000313" key="10">
    <source>
        <dbReference type="Proteomes" id="UP000030101"/>
    </source>
</evidence>
<dbReference type="InterPro" id="IPR020904">
    <property type="entry name" value="Sc_DH/Rdtase_CS"/>
</dbReference>
<comment type="caution">
    <text evidence="9">The sequence shown here is derived from an EMBL/GenBank/DDBJ whole genome shotgun (WGS) entry which is preliminary data.</text>
</comment>
<name>A0ABR4XLQ1_9PORP</name>
<gene>
    <name evidence="9" type="ORF">HQ43_07450</name>
</gene>
<dbReference type="PROSITE" id="PS00061">
    <property type="entry name" value="ADH_SHORT"/>
    <property type="match status" value="1"/>
</dbReference>
<dbReference type="EC" id="4.2.1.46" evidence="4 7"/>
<dbReference type="Gene3D" id="3.40.50.720">
    <property type="entry name" value="NAD(P)-binding Rossmann-like Domain"/>
    <property type="match status" value="1"/>
</dbReference>
<protein>
    <recommendedName>
        <fullName evidence="4 7">dTDP-glucose 4,6-dehydratase</fullName>
        <ecNumber evidence="4 7">4.2.1.46</ecNumber>
    </recommendedName>
</protein>
<dbReference type="EMBL" id="JQZV01000013">
    <property type="protein sequence ID" value="KGN91895.1"/>
    <property type="molecule type" value="Genomic_DNA"/>
</dbReference>
<dbReference type="InterPro" id="IPR005888">
    <property type="entry name" value="dTDP_Gluc_deHydtase"/>
</dbReference>